<dbReference type="STRING" id="1408157.A0A1J7JTI5"/>
<keyword evidence="2" id="KW-1185">Reference proteome</keyword>
<accession>A0A1J7JTI5</accession>
<name>A0A1J7JTI5_9PEZI</name>
<evidence type="ECO:0008006" key="3">
    <source>
        <dbReference type="Google" id="ProtNLM"/>
    </source>
</evidence>
<proteinExistence type="predicted"/>
<evidence type="ECO:0000313" key="2">
    <source>
        <dbReference type="Proteomes" id="UP000182658"/>
    </source>
</evidence>
<gene>
    <name evidence="1" type="ORF">CONLIGDRAFT_699567</name>
</gene>
<protein>
    <recommendedName>
        <fullName evidence="3">Aminoglycoside phosphotransferase domain-containing protein</fullName>
    </recommendedName>
</protein>
<reference evidence="1 2" key="1">
    <citation type="submission" date="2016-10" db="EMBL/GenBank/DDBJ databases">
        <title>Draft genome sequence of Coniochaeta ligniaria NRRL30616, a lignocellulolytic fungus for bioabatement of inhibitors in plant biomass hydrolysates.</title>
        <authorList>
            <consortium name="DOE Joint Genome Institute"/>
            <person name="Jimenez D.J."/>
            <person name="Hector R.E."/>
            <person name="Riley R."/>
            <person name="Sun H."/>
            <person name="Grigoriev I.V."/>
            <person name="Van Elsas J.D."/>
            <person name="Nichols N.N."/>
        </authorList>
    </citation>
    <scope>NUCLEOTIDE SEQUENCE [LARGE SCALE GENOMIC DNA]</scope>
    <source>
        <strain evidence="1 2">NRRL 30616</strain>
    </source>
</reference>
<evidence type="ECO:0000313" key="1">
    <source>
        <dbReference type="EMBL" id="OIW32684.1"/>
    </source>
</evidence>
<dbReference type="Proteomes" id="UP000182658">
    <property type="component" value="Unassembled WGS sequence"/>
</dbReference>
<dbReference type="AlphaFoldDB" id="A0A1J7JTI5"/>
<dbReference type="InParanoid" id="A0A1J7JTI5"/>
<dbReference type="EMBL" id="KV875095">
    <property type="protein sequence ID" value="OIW32684.1"/>
    <property type="molecule type" value="Genomic_DNA"/>
</dbReference>
<dbReference type="OrthoDB" id="2687876at2759"/>
<organism evidence="1 2">
    <name type="scientific">Coniochaeta ligniaria NRRL 30616</name>
    <dbReference type="NCBI Taxonomy" id="1408157"/>
    <lineage>
        <taxon>Eukaryota</taxon>
        <taxon>Fungi</taxon>
        <taxon>Dikarya</taxon>
        <taxon>Ascomycota</taxon>
        <taxon>Pezizomycotina</taxon>
        <taxon>Sordariomycetes</taxon>
        <taxon>Sordariomycetidae</taxon>
        <taxon>Coniochaetales</taxon>
        <taxon>Coniochaetaceae</taxon>
        <taxon>Coniochaeta</taxon>
    </lineage>
</organism>
<sequence length="351" mass="39723">MNSSPNNKVPFVIWDVFHRMPNEPFWYRIRTGSPAIKYLVAPRPPSGLPDYQGRYLAFSTVPEGDWNTAHLEYNDDGTGQLRLGVLEKTQLKDAGPVWHAKQVDELDLEAPLGLDDNATPDMQCHDQFGARVFRGPPSITTAAEVVGVRDWHANFMHGIAQETLIYSLIHGQGIAPQFLGHIMEKGTRLIGFLVEHVAAREAAKEDLKACKEVLSRLHGLGIAYPTITRDSFLILDNGTALLQGFAGCFKTTDRAVFDRELNSVEDVLKDKPVPTSEDLAAKDELSRKMTEFQSQGHTHPFVHWQIFNLGHITITADEHRRMLRELERNDYRWTAEDEERAVDQMMRQPAE</sequence>